<evidence type="ECO:0000256" key="1">
    <source>
        <dbReference type="SAM" id="MobiDB-lite"/>
    </source>
</evidence>
<sequence>MPAGALARITDHRPRAGAIRVAQPQLRGGDHPGASSRPPLPDTTTPASPRAQPTAPNRT</sequence>
<dbReference type="EMBL" id="JAOB01000007">
    <property type="protein sequence ID" value="EUA76218.1"/>
    <property type="molecule type" value="Genomic_DNA"/>
</dbReference>
<feature type="region of interest" description="Disordered" evidence="1">
    <location>
        <begin position="22"/>
        <end position="59"/>
    </location>
</feature>
<comment type="caution">
    <text evidence="2">The sequence shown here is derived from an EMBL/GenBank/DDBJ whole genome shotgun (WGS) entry which is preliminary data.</text>
</comment>
<name>X8E8C8_MYCXE</name>
<proteinExistence type="predicted"/>
<gene>
    <name evidence="2" type="ORF">I553_9261</name>
</gene>
<accession>X8E8C8</accession>
<reference evidence="2" key="1">
    <citation type="submission" date="2014-01" db="EMBL/GenBank/DDBJ databases">
        <authorList>
            <person name="Brown-Elliot B."/>
            <person name="Wallace R."/>
            <person name="Lenaerts A."/>
            <person name="Ordway D."/>
            <person name="DeGroote M.A."/>
            <person name="Parker T."/>
            <person name="Sizemore C."/>
            <person name="Tallon L.J."/>
            <person name="Sadzewicz L.K."/>
            <person name="Sengamalay N."/>
            <person name="Fraser C.M."/>
            <person name="Hine E."/>
            <person name="Shefchek K.A."/>
            <person name="Das S.P."/>
            <person name="Tettelin H."/>
        </authorList>
    </citation>
    <scope>NUCLEOTIDE SEQUENCE [LARGE SCALE GENOMIC DNA]</scope>
    <source>
        <strain evidence="2">4042</strain>
    </source>
</reference>
<dbReference type="AlphaFoldDB" id="X8E8C8"/>
<evidence type="ECO:0000313" key="2">
    <source>
        <dbReference type="EMBL" id="EUA76218.1"/>
    </source>
</evidence>
<organism evidence="2">
    <name type="scientific">Mycobacterium xenopi 4042</name>
    <dbReference type="NCBI Taxonomy" id="1299334"/>
    <lineage>
        <taxon>Bacteria</taxon>
        <taxon>Bacillati</taxon>
        <taxon>Actinomycetota</taxon>
        <taxon>Actinomycetes</taxon>
        <taxon>Mycobacteriales</taxon>
        <taxon>Mycobacteriaceae</taxon>
        <taxon>Mycobacterium</taxon>
    </lineage>
</organism>
<protein>
    <submittedName>
        <fullName evidence="2">Uncharacterized protein</fullName>
    </submittedName>
</protein>